<organism evidence="1 2">
    <name type="scientific">Dunaliella salina</name>
    <name type="common">Green alga</name>
    <name type="synonym">Protococcus salinus</name>
    <dbReference type="NCBI Taxonomy" id="3046"/>
    <lineage>
        <taxon>Eukaryota</taxon>
        <taxon>Viridiplantae</taxon>
        <taxon>Chlorophyta</taxon>
        <taxon>core chlorophytes</taxon>
        <taxon>Chlorophyceae</taxon>
        <taxon>CS clade</taxon>
        <taxon>Chlamydomonadales</taxon>
        <taxon>Dunaliellaceae</taxon>
        <taxon>Dunaliella</taxon>
    </lineage>
</organism>
<reference evidence="1" key="1">
    <citation type="submission" date="2017-08" db="EMBL/GenBank/DDBJ databases">
        <authorList>
            <person name="Polle J.E."/>
            <person name="Barry K."/>
            <person name="Cushman J."/>
            <person name="Schmutz J."/>
            <person name="Tran D."/>
            <person name="Hathwaick L.T."/>
            <person name="Yim W.C."/>
            <person name="Jenkins J."/>
            <person name="Mckie-Krisberg Z.M."/>
            <person name="Prochnik S."/>
            <person name="Lindquist E."/>
            <person name="Dockter R.B."/>
            <person name="Adam C."/>
            <person name="Molina H."/>
            <person name="Bunkerborg J."/>
            <person name="Jin E."/>
            <person name="Buchheim M."/>
            <person name="Magnuson J."/>
        </authorList>
    </citation>
    <scope>NUCLEOTIDE SEQUENCE</scope>
    <source>
        <strain evidence="1">CCAP 19/18</strain>
    </source>
</reference>
<dbReference type="EMBL" id="MU069445">
    <property type="protein sequence ID" value="KAF5843271.1"/>
    <property type="molecule type" value="Genomic_DNA"/>
</dbReference>
<dbReference type="Proteomes" id="UP000815325">
    <property type="component" value="Unassembled WGS sequence"/>
</dbReference>
<gene>
    <name evidence="1" type="ORF">DUNSADRAFT_73</name>
</gene>
<evidence type="ECO:0008006" key="3">
    <source>
        <dbReference type="Google" id="ProtNLM"/>
    </source>
</evidence>
<comment type="caution">
    <text evidence="1">The sequence shown here is derived from an EMBL/GenBank/DDBJ whole genome shotgun (WGS) entry which is preliminary data.</text>
</comment>
<accession>A0ABQ7H8T8</accession>
<proteinExistence type="predicted"/>
<sequence length="111" mass="12410">MIIATCDLKRSYLQNAEAASSLYCQSRLCHSWMLVGMKHLPSHTQTLLHMQTSKLASNTFDQPWLPLACSLSASEQMRNAIGPTHRHVKLSNSILTASLSTNSKHKHLHLC</sequence>
<evidence type="ECO:0000313" key="1">
    <source>
        <dbReference type="EMBL" id="KAF5843271.1"/>
    </source>
</evidence>
<name>A0ABQ7H8T8_DUNSA</name>
<keyword evidence="2" id="KW-1185">Reference proteome</keyword>
<evidence type="ECO:0000313" key="2">
    <source>
        <dbReference type="Proteomes" id="UP000815325"/>
    </source>
</evidence>
<protein>
    <recommendedName>
        <fullName evidence="3">Encoded protein</fullName>
    </recommendedName>
</protein>